<sequence>DWHLWGGGGSRYLSNSGTHSHVRCDRLGDWKWKSSSPPHRSLLGCMTGPRRLQDHSQSAALLGHVQ</sequence>
<gene>
    <name evidence="1" type="ORF">SPARVUS_LOCUS1020440</name>
</gene>
<protein>
    <submittedName>
        <fullName evidence="1">Uncharacterized protein</fullName>
    </submittedName>
</protein>
<feature type="non-terminal residue" evidence="1">
    <location>
        <position position="1"/>
    </location>
</feature>
<organism evidence="1 2">
    <name type="scientific">Staurois parvus</name>
    <dbReference type="NCBI Taxonomy" id="386267"/>
    <lineage>
        <taxon>Eukaryota</taxon>
        <taxon>Metazoa</taxon>
        <taxon>Chordata</taxon>
        <taxon>Craniata</taxon>
        <taxon>Vertebrata</taxon>
        <taxon>Euteleostomi</taxon>
        <taxon>Amphibia</taxon>
        <taxon>Batrachia</taxon>
        <taxon>Anura</taxon>
        <taxon>Neobatrachia</taxon>
        <taxon>Ranoidea</taxon>
        <taxon>Ranidae</taxon>
        <taxon>Staurois</taxon>
    </lineage>
</organism>
<name>A0ABN9ARK3_9NEOB</name>
<comment type="caution">
    <text evidence="1">The sequence shown here is derived from an EMBL/GenBank/DDBJ whole genome shotgun (WGS) entry which is preliminary data.</text>
</comment>
<evidence type="ECO:0000313" key="2">
    <source>
        <dbReference type="Proteomes" id="UP001162483"/>
    </source>
</evidence>
<evidence type="ECO:0000313" key="1">
    <source>
        <dbReference type="EMBL" id="CAI9536378.1"/>
    </source>
</evidence>
<keyword evidence="2" id="KW-1185">Reference proteome</keyword>
<accession>A0ABN9ARK3</accession>
<reference evidence="1" key="1">
    <citation type="submission" date="2023-05" db="EMBL/GenBank/DDBJ databases">
        <authorList>
            <person name="Stuckert A."/>
        </authorList>
    </citation>
    <scope>NUCLEOTIDE SEQUENCE</scope>
</reference>
<proteinExistence type="predicted"/>
<dbReference type="EMBL" id="CATNWA010000316">
    <property type="protein sequence ID" value="CAI9536378.1"/>
    <property type="molecule type" value="Genomic_DNA"/>
</dbReference>
<dbReference type="Proteomes" id="UP001162483">
    <property type="component" value="Unassembled WGS sequence"/>
</dbReference>